<evidence type="ECO:0000313" key="1">
    <source>
        <dbReference type="EMBL" id="MCA9380428.1"/>
    </source>
</evidence>
<comment type="caution">
    <text evidence="1">The sequence shown here is derived from an EMBL/GenBank/DDBJ whole genome shotgun (WGS) entry which is preliminary data.</text>
</comment>
<dbReference type="AlphaFoldDB" id="A0A955IEE1"/>
<accession>A0A955IEE1</accession>
<dbReference type="Proteomes" id="UP000745577">
    <property type="component" value="Unassembled WGS sequence"/>
</dbReference>
<proteinExistence type="predicted"/>
<dbReference type="EMBL" id="JAGQLL010000058">
    <property type="protein sequence ID" value="MCA9380428.1"/>
    <property type="molecule type" value="Genomic_DNA"/>
</dbReference>
<evidence type="ECO:0000313" key="2">
    <source>
        <dbReference type="Proteomes" id="UP000745577"/>
    </source>
</evidence>
<gene>
    <name evidence="1" type="ORF">KC675_04585</name>
</gene>
<sequence>MLFASNRLNDFFIKELNIPEELIEELQQQYIEAFLSFLETEVNIYLEEHKMNEEIDRLRAISKNDPSGSDLIEIFMEYYVNFAEIKQRVDNNIKGFNDMFSANVHQLLDDEKLQKMNKIINEDIQAYTNFRRKLTGEV</sequence>
<reference evidence="1" key="1">
    <citation type="submission" date="2020-04" db="EMBL/GenBank/DDBJ databases">
        <authorList>
            <person name="Zhang T."/>
        </authorList>
    </citation>
    <scope>NUCLEOTIDE SEQUENCE</scope>
    <source>
        <strain evidence="1">HKST-UBA15</strain>
    </source>
</reference>
<organism evidence="1 2">
    <name type="scientific">Candidatus Dojkabacteria bacterium</name>
    <dbReference type="NCBI Taxonomy" id="2099670"/>
    <lineage>
        <taxon>Bacteria</taxon>
        <taxon>Candidatus Dojkabacteria</taxon>
    </lineage>
</organism>
<protein>
    <submittedName>
        <fullName evidence="1">Uncharacterized protein</fullName>
    </submittedName>
</protein>
<name>A0A955IEE1_9BACT</name>
<reference evidence="1" key="2">
    <citation type="journal article" date="2021" name="Microbiome">
        <title>Successional dynamics and alternative stable states in a saline activated sludge microbial community over 9 years.</title>
        <authorList>
            <person name="Wang Y."/>
            <person name="Ye J."/>
            <person name="Ju F."/>
            <person name="Liu L."/>
            <person name="Boyd J.A."/>
            <person name="Deng Y."/>
            <person name="Parks D.H."/>
            <person name="Jiang X."/>
            <person name="Yin X."/>
            <person name="Woodcroft B.J."/>
            <person name="Tyson G.W."/>
            <person name="Hugenholtz P."/>
            <person name="Polz M.F."/>
            <person name="Zhang T."/>
        </authorList>
    </citation>
    <scope>NUCLEOTIDE SEQUENCE</scope>
    <source>
        <strain evidence="1">HKST-UBA15</strain>
    </source>
</reference>